<dbReference type="GO" id="GO:0006352">
    <property type="term" value="P:DNA-templated transcription initiation"/>
    <property type="evidence" value="ECO:0007669"/>
    <property type="project" value="InterPro"/>
</dbReference>
<evidence type="ECO:0000313" key="2">
    <source>
        <dbReference type="EMBL" id="RDW14306.1"/>
    </source>
</evidence>
<keyword evidence="3" id="KW-1185">Reference proteome</keyword>
<dbReference type="AlphaFoldDB" id="A0A3D8PE14"/>
<dbReference type="RefSeq" id="WP_115754684.1">
    <property type="nucleotide sequence ID" value="NZ_QFCQ01000010.1"/>
</dbReference>
<dbReference type="Pfam" id="PF08281">
    <property type="entry name" value="Sigma70_r4_2"/>
    <property type="match status" value="1"/>
</dbReference>
<proteinExistence type="predicted"/>
<accession>A0A3D8PE14</accession>
<comment type="caution">
    <text evidence="2">The sequence shown here is derived from an EMBL/GenBank/DDBJ whole genome shotgun (WGS) entry which is preliminary data.</text>
</comment>
<gene>
    <name evidence="2" type="ORF">DIE28_03270</name>
</gene>
<dbReference type="Proteomes" id="UP000256679">
    <property type="component" value="Unassembled WGS sequence"/>
</dbReference>
<sequence>MSFAWHEFHNRMVHSASSLNFQRSFDSIRGRQAALTPFRDPVALLTTLHHGPGNADQKNLILSALVRAAQGDGPASDCALTLLLLALWPGLDAIRRRSIWRRIGTADEVASDVLARTTEAVRGLDLGGVNRIAATVLRNIERDMIRARKREVAHAQFVSDIEPDSVPAELIGHQPTAEDAHLQGDLRKLIGPDALLVIRVAIEGFSQLEAARELGLTEAAARKRYQRAMRRLRDAFEQID</sequence>
<feature type="domain" description="RNA polymerase sigma factor 70 region 4 type 2" evidence="1">
    <location>
        <begin position="199"/>
        <end position="232"/>
    </location>
</feature>
<dbReference type="GO" id="GO:0016987">
    <property type="term" value="F:sigma factor activity"/>
    <property type="evidence" value="ECO:0007669"/>
    <property type="project" value="InterPro"/>
</dbReference>
<dbReference type="EMBL" id="QFCQ01000010">
    <property type="protein sequence ID" value="RDW14306.1"/>
    <property type="molecule type" value="Genomic_DNA"/>
</dbReference>
<protein>
    <recommendedName>
        <fullName evidence="1">RNA polymerase sigma factor 70 region 4 type 2 domain-containing protein</fullName>
    </recommendedName>
</protein>
<dbReference type="InterPro" id="IPR013249">
    <property type="entry name" value="RNA_pol_sigma70_r4_t2"/>
</dbReference>
<evidence type="ECO:0000313" key="3">
    <source>
        <dbReference type="Proteomes" id="UP000256679"/>
    </source>
</evidence>
<evidence type="ECO:0000259" key="1">
    <source>
        <dbReference type="Pfam" id="PF08281"/>
    </source>
</evidence>
<dbReference type="SUPFAM" id="SSF88659">
    <property type="entry name" value="Sigma3 and sigma4 domains of RNA polymerase sigma factors"/>
    <property type="match status" value="1"/>
</dbReference>
<name>A0A3D8PE14_9RHOB</name>
<reference evidence="2 3" key="1">
    <citation type="submission" date="2018-05" db="EMBL/GenBank/DDBJ databases">
        <title>Whole genome sequencing of Paracoccus thiocyanatus SST.</title>
        <authorList>
            <person name="Ghosh W."/>
            <person name="Rameez M.J."/>
            <person name="Roy C."/>
        </authorList>
    </citation>
    <scope>NUCLEOTIDE SEQUENCE [LARGE SCALE GENOMIC DNA]</scope>
    <source>
        <strain evidence="2 3">SST</strain>
    </source>
</reference>
<organism evidence="2 3">
    <name type="scientific">Paracoccus thiocyanatus</name>
    <dbReference type="NCBI Taxonomy" id="34006"/>
    <lineage>
        <taxon>Bacteria</taxon>
        <taxon>Pseudomonadati</taxon>
        <taxon>Pseudomonadota</taxon>
        <taxon>Alphaproteobacteria</taxon>
        <taxon>Rhodobacterales</taxon>
        <taxon>Paracoccaceae</taxon>
        <taxon>Paracoccus</taxon>
    </lineage>
</organism>
<dbReference type="InterPro" id="IPR036388">
    <property type="entry name" value="WH-like_DNA-bd_sf"/>
</dbReference>
<dbReference type="InterPro" id="IPR013324">
    <property type="entry name" value="RNA_pol_sigma_r3/r4-like"/>
</dbReference>
<dbReference type="Gene3D" id="1.10.10.10">
    <property type="entry name" value="Winged helix-like DNA-binding domain superfamily/Winged helix DNA-binding domain"/>
    <property type="match status" value="1"/>
</dbReference>
<dbReference type="GO" id="GO:0003677">
    <property type="term" value="F:DNA binding"/>
    <property type="evidence" value="ECO:0007669"/>
    <property type="project" value="InterPro"/>
</dbReference>